<dbReference type="InterPro" id="IPR006829">
    <property type="entry name" value="LXG_dom"/>
</dbReference>
<keyword evidence="5" id="KW-1185">Reference proteome</keyword>
<feature type="domain" description="LXG" evidence="3">
    <location>
        <begin position="3"/>
        <end position="233"/>
    </location>
</feature>
<name>A0A443J012_9BACI</name>
<organism evidence="4 5">
    <name type="scientific">Siminovitchia fortis</name>
    <dbReference type="NCBI Taxonomy" id="254758"/>
    <lineage>
        <taxon>Bacteria</taxon>
        <taxon>Bacillati</taxon>
        <taxon>Bacillota</taxon>
        <taxon>Bacilli</taxon>
        <taxon>Bacillales</taxon>
        <taxon>Bacillaceae</taxon>
        <taxon>Siminovitchia</taxon>
    </lineage>
</organism>
<comment type="similarity">
    <text evidence="1">In the N-terminal section; belongs to the LXG family.</text>
</comment>
<reference evidence="4" key="1">
    <citation type="submission" date="2018-12" db="EMBL/GenBank/DDBJ databases">
        <authorList>
            <person name="Sun L."/>
            <person name="Chen Z."/>
        </authorList>
    </citation>
    <scope>NUCLEOTIDE SEQUENCE [LARGE SCALE GENOMIC DNA]</scope>
    <source>
        <strain evidence="4">DSM 16012</strain>
    </source>
</reference>
<keyword evidence="2" id="KW-0175">Coiled coil</keyword>
<evidence type="ECO:0000256" key="1">
    <source>
        <dbReference type="ARBA" id="ARBA00034117"/>
    </source>
</evidence>
<protein>
    <recommendedName>
        <fullName evidence="3">LXG domain-containing protein</fullName>
    </recommendedName>
</protein>
<dbReference type="AlphaFoldDB" id="A0A443J012"/>
<gene>
    <name evidence="4" type="ORF">D4N35_003275</name>
</gene>
<evidence type="ECO:0000259" key="3">
    <source>
        <dbReference type="PROSITE" id="PS51756"/>
    </source>
</evidence>
<accession>A0A443J012</accession>
<dbReference type="Pfam" id="PF04740">
    <property type="entry name" value="LXG"/>
    <property type="match status" value="1"/>
</dbReference>
<feature type="coiled-coil region" evidence="2">
    <location>
        <begin position="6"/>
        <end position="33"/>
    </location>
</feature>
<evidence type="ECO:0000313" key="4">
    <source>
        <dbReference type="EMBL" id="RWR13938.1"/>
    </source>
</evidence>
<evidence type="ECO:0000256" key="2">
    <source>
        <dbReference type="SAM" id="Coils"/>
    </source>
</evidence>
<sequence length="567" mass="61223">MKIMKILDVSQAIAKLDKDIDQLQRRLDFLDLMDVGIERVLNMDGAFTGEGGEAIILNHAELQLPTIRAFRAHITTTIEKIKKMKAYILEFEPSENGVVTEDFWDTQMTRGLDKVEESTEQSKQKVDEYAASVNHIMNLGKLDISQVLNCIDSSRKFASEVVDDLYMLDNDGVDLMDDVQASRTELDTIVQKAVEWTNAGGPLLKGVNIQDVRSHFEEMTLHKEAPDVNMGRLDRGDDRSLVQGVVNFLGTDVKTIQNWGLVGVDVARGAATTIMFTTGMLKFVDNGNGTVKLVADKKWTKQKGKYDSKLASKIHELMKHPKGKYIVQRYGYMPSNLPKEIAGLRNLPNVGVGGLLNRASGPTVIYKNGQRFVNYFRRGDGIIGNSINLLKNLRNNFLPTIKSVDVKKSLKNIKPGGGGWQKNLARAGNVLAVGLNFMEAFSDAHKDKSTAQRTGRALAGTALDIGAAYAGATGGAAIGTMIFPGVGTVVGGFVGAAIGGFAANTFLGEPVRQVGEKIGAAAEKGWNAAVDAGKAAWNAASDFGNEVKEGAKNLLSSGAKALGSLFG</sequence>
<dbReference type="EMBL" id="QYTU02000004">
    <property type="protein sequence ID" value="RWR13938.1"/>
    <property type="molecule type" value="Genomic_DNA"/>
</dbReference>
<dbReference type="Proteomes" id="UP000273811">
    <property type="component" value="Unassembled WGS sequence"/>
</dbReference>
<proteinExistence type="inferred from homology"/>
<comment type="caution">
    <text evidence="4">The sequence shown here is derived from an EMBL/GenBank/DDBJ whole genome shotgun (WGS) entry which is preliminary data.</text>
</comment>
<dbReference type="PROSITE" id="PS51756">
    <property type="entry name" value="LXG"/>
    <property type="match status" value="1"/>
</dbReference>
<evidence type="ECO:0000313" key="5">
    <source>
        <dbReference type="Proteomes" id="UP000273811"/>
    </source>
</evidence>